<feature type="compositionally biased region" description="Polar residues" evidence="1">
    <location>
        <begin position="543"/>
        <end position="571"/>
    </location>
</feature>
<sequence>METFVKSSVLNSLWSIWYCLVVIGFQSYITYREIQRYLVLRQAQWRASLIPPAELTAQLVLVIVSILCVPLFILACIFRTGNYANDGVKLGRDHALNSNMETVFRPVHFTLIRRIWRHFCPLAQTLHLMAALCLLLPDTLITAAGVYHKHRTKDAIWTTDLDFLFHPRKIYSNIPRPETNLSSFPNITQFVGSHVLILPEQPVSLNFCYFTTAFFAFSTRYSAIFWYTNKVLSCIFALQLFWLTVHSLFTFCGMTILYKVAFNRWAYPDIPLLLPSQAVLGLYLVGGFFLIISTITIFEYGLHFFEEKFRLVLQRHHPAFGKDYFPINRTTCQGYIPHSCAMVSLVFLALCKGPIIYDLINVYRLTHSRFVLICAIIDVTYMVLWVALWSVLTLKQSWRFRILDYVSAGHPVFMVPSDHIVRNPSFDQIELAELHRRKRRRHHGSVPSMSTNSDCCDTDTVGTIEEETLSQLPPIAEHPRDEQESTLPNSVLVRKMNKSRKAGMARVTFDESVNSVSEDREAQKNIDMIQDVVNRLEANVAASENESGIRNHGSNQSLGEGSSASDTSHNISAEVHSPSMDWSQITKEYEKTLETQNSPTSVIENRALESRDGSLSHDYKMDLRNKCDQYFNRNCLTPQSDSHLHAVQEEENVHLNGIANDNQQKVDRSSNNKMNSANNTSKRNTSTGVVSSNNNNNNEVYKSKLNGAVVQPTDNSAASVRKSEKISLLEKDKKNFSTFKYPYSTEKIRHASTSLVNDVMPLQNGHLNRPDIVPNDANSKSLPRQIYFVAKNAEVLRRNSANSWVTSLHATSSCQSEHGRLCSQV</sequence>
<feature type="transmembrane region" description="Helical" evidence="2">
    <location>
        <begin position="231"/>
        <end position="258"/>
    </location>
</feature>
<feature type="compositionally biased region" description="Low complexity" evidence="1">
    <location>
        <begin position="684"/>
        <end position="698"/>
    </location>
</feature>
<dbReference type="AlphaFoldDB" id="A0A7E6FLE0"/>
<feature type="compositionally biased region" description="Polar residues" evidence="1">
    <location>
        <begin position="671"/>
        <end position="683"/>
    </location>
</feature>
<proteinExistence type="predicted"/>
<protein>
    <submittedName>
        <fullName evidence="4">Uncharacterized protein LOC115223212 isoform X1</fullName>
    </submittedName>
</protein>
<keyword evidence="2" id="KW-0812">Transmembrane</keyword>
<feature type="transmembrane region" description="Helical" evidence="2">
    <location>
        <begin position="278"/>
        <end position="302"/>
    </location>
</feature>
<evidence type="ECO:0000256" key="1">
    <source>
        <dbReference type="SAM" id="MobiDB-lite"/>
    </source>
</evidence>
<feature type="transmembrane region" description="Helical" evidence="2">
    <location>
        <begin position="369"/>
        <end position="392"/>
    </location>
</feature>
<feature type="transmembrane region" description="Helical" evidence="2">
    <location>
        <begin position="59"/>
        <end position="80"/>
    </location>
</feature>
<keyword evidence="2" id="KW-1133">Transmembrane helix</keyword>
<reference evidence="4" key="1">
    <citation type="submission" date="2025-08" db="UniProtKB">
        <authorList>
            <consortium name="RefSeq"/>
        </authorList>
    </citation>
    <scope>IDENTIFICATION</scope>
</reference>
<feature type="transmembrane region" description="Helical" evidence="2">
    <location>
        <begin position="335"/>
        <end position="357"/>
    </location>
</feature>
<dbReference type="Proteomes" id="UP000515154">
    <property type="component" value="Linkage group LG22"/>
</dbReference>
<feature type="region of interest" description="Disordered" evidence="1">
    <location>
        <begin position="543"/>
        <end position="582"/>
    </location>
</feature>
<feature type="region of interest" description="Disordered" evidence="1">
    <location>
        <begin position="471"/>
        <end position="490"/>
    </location>
</feature>
<evidence type="ECO:0000313" key="3">
    <source>
        <dbReference type="Proteomes" id="UP000515154"/>
    </source>
</evidence>
<dbReference type="RefSeq" id="XP_036368225.1">
    <property type="nucleotide sequence ID" value="XM_036512332.1"/>
</dbReference>
<evidence type="ECO:0000313" key="4">
    <source>
        <dbReference type="RefSeq" id="XP_036368225.1"/>
    </source>
</evidence>
<accession>A0A7E6FLE0</accession>
<dbReference type="InterPro" id="IPR053291">
    <property type="entry name" value="Ommatidial_diff-associated"/>
</dbReference>
<gene>
    <name evidence="4" type="primary">LOC115223212</name>
</gene>
<organism evidence="3 4">
    <name type="scientific">Octopus sinensis</name>
    <name type="common">East Asian common octopus</name>
    <dbReference type="NCBI Taxonomy" id="2607531"/>
    <lineage>
        <taxon>Eukaryota</taxon>
        <taxon>Metazoa</taxon>
        <taxon>Spiralia</taxon>
        <taxon>Lophotrochozoa</taxon>
        <taxon>Mollusca</taxon>
        <taxon>Cephalopoda</taxon>
        <taxon>Coleoidea</taxon>
        <taxon>Octopodiformes</taxon>
        <taxon>Octopoda</taxon>
        <taxon>Incirrata</taxon>
        <taxon>Octopodidae</taxon>
        <taxon>Octopus</taxon>
    </lineage>
</organism>
<keyword evidence="2" id="KW-0472">Membrane</keyword>
<name>A0A7E6FLE0_9MOLL</name>
<feature type="region of interest" description="Disordered" evidence="1">
    <location>
        <begin position="661"/>
        <end position="720"/>
    </location>
</feature>
<evidence type="ECO:0000256" key="2">
    <source>
        <dbReference type="SAM" id="Phobius"/>
    </source>
</evidence>
<keyword evidence="3" id="KW-1185">Reference proteome</keyword>
<dbReference type="PANTHER" id="PTHR21579:SF20">
    <property type="entry name" value="PROTEIN TINCAR"/>
    <property type="match status" value="1"/>
</dbReference>
<dbReference type="PANTHER" id="PTHR21579">
    <property type="entry name" value="PROTEIN TINCAR"/>
    <property type="match status" value="1"/>
</dbReference>
<feature type="transmembrane region" description="Helical" evidence="2">
    <location>
        <begin position="12"/>
        <end position="31"/>
    </location>
</feature>